<gene>
    <name evidence="2" type="ORF">TSUD_24540</name>
</gene>
<reference evidence="3" key="1">
    <citation type="journal article" date="2017" name="Front. Plant Sci.">
        <title>Climate Clever Clovers: New Paradigm to Reduce the Environmental Footprint of Ruminants by Breeding Low Methanogenic Forages Utilizing Haplotype Variation.</title>
        <authorList>
            <person name="Kaur P."/>
            <person name="Appels R."/>
            <person name="Bayer P.E."/>
            <person name="Keeble-Gagnere G."/>
            <person name="Wang J."/>
            <person name="Hirakawa H."/>
            <person name="Shirasawa K."/>
            <person name="Vercoe P."/>
            <person name="Stefanova K."/>
            <person name="Durmic Z."/>
            <person name="Nichols P."/>
            <person name="Revell C."/>
            <person name="Isobe S.N."/>
            <person name="Edwards D."/>
            <person name="Erskine W."/>
        </authorList>
    </citation>
    <scope>NUCLEOTIDE SEQUENCE [LARGE SCALE GENOMIC DNA]</scope>
    <source>
        <strain evidence="3">cv. Daliak</strain>
    </source>
</reference>
<dbReference type="OrthoDB" id="1724260at2759"/>
<dbReference type="Proteomes" id="UP000242715">
    <property type="component" value="Unassembled WGS sequence"/>
</dbReference>
<evidence type="ECO:0000256" key="1">
    <source>
        <dbReference type="SAM" id="MobiDB-lite"/>
    </source>
</evidence>
<sequence>MERGNTMGISRTKSDQLVESMVAALKSPQSSDHSANGAVEGSGGLSRKSSRRITAASPGRSGGKNTHIRKTRSAQLKIDFDELGSGAALSRASSASLGLSFSFTGFTMPPDQIADTKPFSDDDMIRNI</sequence>
<feature type="compositionally biased region" description="Polar residues" evidence="1">
    <location>
        <begin position="7"/>
        <end position="17"/>
    </location>
</feature>
<keyword evidence="3" id="KW-1185">Reference proteome</keyword>
<evidence type="ECO:0000313" key="3">
    <source>
        <dbReference type="Proteomes" id="UP000242715"/>
    </source>
</evidence>
<protein>
    <submittedName>
        <fullName evidence="2">Uncharacterized protein</fullName>
    </submittedName>
</protein>
<proteinExistence type="predicted"/>
<dbReference type="AlphaFoldDB" id="A0A2Z6NIZ0"/>
<feature type="region of interest" description="Disordered" evidence="1">
    <location>
        <begin position="1"/>
        <end position="73"/>
    </location>
</feature>
<organism evidence="2 3">
    <name type="scientific">Trifolium subterraneum</name>
    <name type="common">Subterranean clover</name>
    <dbReference type="NCBI Taxonomy" id="3900"/>
    <lineage>
        <taxon>Eukaryota</taxon>
        <taxon>Viridiplantae</taxon>
        <taxon>Streptophyta</taxon>
        <taxon>Embryophyta</taxon>
        <taxon>Tracheophyta</taxon>
        <taxon>Spermatophyta</taxon>
        <taxon>Magnoliopsida</taxon>
        <taxon>eudicotyledons</taxon>
        <taxon>Gunneridae</taxon>
        <taxon>Pentapetalae</taxon>
        <taxon>rosids</taxon>
        <taxon>fabids</taxon>
        <taxon>Fabales</taxon>
        <taxon>Fabaceae</taxon>
        <taxon>Papilionoideae</taxon>
        <taxon>50 kb inversion clade</taxon>
        <taxon>NPAAA clade</taxon>
        <taxon>Hologalegina</taxon>
        <taxon>IRL clade</taxon>
        <taxon>Trifolieae</taxon>
        <taxon>Trifolium</taxon>
    </lineage>
</organism>
<name>A0A2Z6NIZ0_TRISU</name>
<evidence type="ECO:0000313" key="2">
    <source>
        <dbReference type="EMBL" id="GAU44478.1"/>
    </source>
</evidence>
<dbReference type="EMBL" id="DF974046">
    <property type="protein sequence ID" value="GAU44478.1"/>
    <property type="molecule type" value="Genomic_DNA"/>
</dbReference>
<accession>A0A2Z6NIZ0</accession>